<evidence type="ECO:0000256" key="1">
    <source>
        <dbReference type="SAM" id="Phobius"/>
    </source>
</evidence>
<evidence type="ECO:0000313" key="2">
    <source>
        <dbReference type="EMBL" id="GAA3702429.1"/>
    </source>
</evidence>
<gene>
    <name evidence="2" type="ORF">GCM10022204_19350</name>
</gene>
<evidence type="ECO:0000313" key="3">
    <source>
        <dbReference type="Proteomes" id="UP001500051"/>
    </source>
</evidence>
<dbReference type="RefSeq" id="WP_344812119.1">
    <property type="nucleotide sequence ID" value="NZ_BAAAYX010000004.1"/>
</dbReference>
<dbReference type="EMBL" id="BAAAYX010000004">
    <property type="protein sequence ID" value="GAA3702429.1"/>
    <property type="molecule type" value="Genomic_DNA"/>
</dbReference>
<keyword evidence="1" id="KW-1133">Transmembrane helix</keyword>
<proteinExistence type="predicted"/>
<accession>A0ABP7D8R0</accession>
<keyword evidence="3" id="KW-1185">Reference proteome</keyword>
<dbReference type="Proteomes" id="UP001500051">
    <property type="component" value="Unassembled WGS sequence"/>
</dbReference>
<comment type="caution">
    <text evidence="2">The sequence shown here is derived from an EMBL/GenBank/DDBJ whole genome shotgun (WGS) entry which is preliminary data.</text>
</comment>
<feature type="transmembrane region" description="Helical" evidence="1">
    <location>
        <begin position="12"/>
        <end position="37"/>
    </location>
</feature>
<evidence type="ECO:0008006" key="4">
    <source>
        <dbReference type="Google" id="ProtNLM"/>
    </source>
</evidence>
<reference evidence="3" key="1">
    <citation type="journal article" date="2019" name="Int. J. Syst. Evol. Microbiol.">
        <title>The Global Catalogue of Microorganisms (GCM) 10K type strain sequencing project: providing services to taxonomists for standard genome sequencing and annotation.</title>
        <authorList>
            <consortium name="The Broad Institute Genomics Platform"/>
            <consortium name="The Broad Institute Genome Sequencing Center for Infectious Disease"/>
            <person name="Wu L."/>
            <person name="Ma J."/>
        </authorList>
    </citation>
    <scope>NUCLEOTIDE SEQUENCE [LARGE SCALE GENOMIC DNA]</scope>
    <source>
        <strain evidence="3">JCM 16548</strain>
    </source>
</reference>
<keyword evidence="1" id="KW-0472">Membrane</keyword>
<keyword evidence="1" id="KW-0812">Transmembrane</keyword>
<protein>
    <recommendedName>
        <fullName evidence="4">Beta-lactamase enzyme family protein</fullName>
    </recommendedName>
</protein>
<organism evidence="2 3">
    <name type="scientific">Microlunatus aurantiacus</name>
    <dbReference type="NCBI Taxonomy" id="446786"/>
    <lineage>
        <taxon>Bacteria</taxon>
        <taxon>Bacillati</taxon>
        <taxon>Actinomycetota</taxon>
        <taxon>Actinomycetes</taxon>
        <taxon>Propionibacteriales</taxon>
        <taxon>Propionibacteriaceae</taxon>
        <taxon>Microlunatus</taxon>
    </lineage>
</organism>
<sequence length="234" mass="24053">MSAPATQPPSHGVAVPAAIGVVVAAVVAVMVVVGLVVSLTEDRLPTGPALPPPPAPVAEVTFRSSTLQADYAGISARLPTLPYVCPSSPETVSPLLTSGVVCSAPVHPDYEGTADWTATAGFGAVADDLAGATAEATAKSFFDTFRGAGFGSRKTTLTDQRTEQTDVDGRQVALISGNVGYQVAGVPSTYDRVLVVALPLDDGGYAIYFSSRPNDTPKPTLDVLNQSINSLYYG</sequence>
<name>A0ABP7D8R0_9ACTN</name>